<evidence type="ECO:0000313" key="1">
    <source>
        <dbReference type="EMBL" id="MPC43237.1"/>
    </source>
</evidence>
<sequence length="64" mass="7602">MYHWYNDQAVKELYFCRRKLCGSLNSSIRQLLDLTLHKINNLLVSFRSDGSNEKSGFRLLYHAH</sequence>
<accession>A0A5B7FCF2</accession>
<name>A0A5B7FCF2_PORTR</name>
<dbReference type="Proteomes" id="UP000324222">
    <property type="component" value="Unassembled WGS sequence"/>
</dbReference>
<keyword evidence="2" id="KW-1185">Reference proteome</keyword>
<gene>
    <name evidence="1" type="ORF">E2C01_036878</name>
</gene>
<dbReference type="AlphaFoldDB" id="A0A5B7FCF2"/>
<organism evidence="1 2">
    <name type="scientific">Portunus trituberculatus</name>
    <name type="common">Swimming crab</name>
    <name type="synonym">Neptunus trituberculatus</name>
    <dbReference type="NCBI Taxonomy" id="210409"/>
    <lineage>
        <taxon>Eukaryota</taxon>
        <taxon>Metazoa</taxon>
        <taxon>Ecdysozoa</taxon>
        <taxon>Arthropoda</taxon>
        <taxon>Crustacea</taxon>
        <taxon>Multicrustacea</taxon>
        <taxon>Malacostraca</taxon>
        <taxon>Eumalacostraca</taxon>
        <taxon>Eucarida</taxon>
        <taxon>Decapoda</taxon>
        <taxon>Pleocyemata</taxon>
        <taxon>Brachyura</taxon>
        <taxon>Eubrachyura</taxon>
        <taxon>Portunoidea</taxon>
        <taxon>Portunidae</taxon>
        <taxon>Portuninae</taxon>
        <taxon>Portunus</taxon>
    </lineage>
</organism>
<reference evidence="1 2" key="1">
    <citation type="submission" date="2019-05" db="EMBL/GenBank/DDBJ databases">
        <title>Another draft genome of Portunus trituberculatus and its Hox gene families provides insights of decapod evolution.</title>
        <authorList>
            <person name="Jeong J.-H."/>
            <person name="Song I."/>
            <person name="Kim S."/>
            <person name="Choi T."/>
            <person name="Kim D."/>
            <person name="Ryu S."/>
            <person name="Kim W."/>
        </authorList>
    </citation>
    <scope>NUCLEOTIDE SEQUENCE [LARGE SCALE GENOMIC DNA]</scope>
    <source>
        <tissue evidence="1">Muscle</tissue>
    </source>
</reference>
<proteinExistence type="predicted"/>
<dbReference type="EMBL" id="VSRR010005741">
    <property type="protein sequence ID" value="MPC43237.1"/>
    <property type="molecule type" value="Genomic_DNA"/>
</dbReference>
<evidence type="ECO:0000313" key="2">
    <source>
        <dbReference type="Proteomes" id="UP000324222"/>
    </source>
</evidence>
<protein>
    <submittedName>
        <fullName evidence="1">Uncharacterized protein</fullName>
    </submittedName>
</protein>
<dbReference type="OrthoDB" id="10009301at2759"/>
<comment type="caution">
    <text evidence="1">The sequence shown here is derived from an EMBL/GenBank/DDBJ whole genome shotgun (WGS) entry which is preliminary data.</text>
</comment>